<comment type="caution">
    <text evidence="2">The sequence shown here is derived from an EMBL/GenBank/DDBJ whole genome shotgun (WGS) entry which is preliminary data.</text>
</comment>
<evidence type="ECO:0000313" key="2">
    <source>
        <dbReference type="EMBL" id="EEF59268.1"/>
    </source>
</evidence>
<keyword evidence="3" id="KW-1185">Reference proteome</keyword>
<feature type="region of interest" description="Disordered" evidence="1">
    <location>
        <begin position="143"/>
        <end position="171"/>
    </location>
</feature>
<reference evidence="2 3" key="1">
    <citation type="journal article" date="2011" name="J. Bacteriol.">
        <title>Genome sequence of 'Pedosphaera parvula' Ellin514, an aerobic Verrucomicrobial isolate from pasture soil.</title>
        <authorList>
            <person name="Kant R."/>
            <person name="van Passel M.W."/>
            <person name="Sangwan P."/>
            <person name="Palva A."/>
            <person name="Lucas S."/>
            <person name="Copeland A."/>
            <person name="Lapidus A."/>
            <person name="Glavina Del Rio T."/>
            <person name="Dalin E."/>
            <person name="Tice H."/>
            <person name="Bruce D."/>
            <person name="Goodwin L."/>
            <person name="Pitluck S."/>
            <person name="Chertkov O."/>
            <person name="Larimer F.W."/>
            <person name="Land M.L."/>
            <person name="Hauser L."/>
            <person name="Brettin T.S."/>
            <person name="Detter J.C."/>
            <person name="Han S."/>
            <person name="de Vos W.M."/>
            <person name="Janssen P.H."/>
            <person name="Smidt H."/>
        </authorList>
    </citation>
    <scope>NUCLEOTIDE SEQUENCE [LARGE SCALE GENOMIC DNA]</scope>
    <source>
        <strain evidence="2 3">Ellin514</strain>
    </source>
</reference>
<proteinExistence type="predicted"/>
<dbReference type="AlphaFoldDB" id="B9XLM0"/>
<dbReference type="Proteomes" id="UP000003688">
    <property type="component" value="Unassembled WGS sequence"/>
</dbReference>
<gene>
    <name evidence="2" type="ORF">Cflav_PD2119</name>
</gene>
<feature type="compositionally biased region" description="Basic residues" evidence="1">
    <location>
        <begin position="155"/>
        <end position="171"/>
    </location>
</feature>
<evidence type="ECO:0000256" key="1">
    <source>
        <dbReference type="SAM" id="MobiDB-lite"/>
    </source>
</evidence>
<protein>
    <submittedName>
        <fullName evidence="2">Uncharacterized protein</fullName>
    </submittedName>
</protein>
<organism evidence="2 3">
    <name type="scientific">Pedosphaera parvula (strain Ellin514)</name>
    <dbReference type="NCBI Taxonomy" id="320771"/>
    <lineage>
        <taxon>Bacteria</taxon>
        <taxon>Pseudomonadati</taxon>
        <taxon>Verrucomicrobiota</taxon>
        <taxon>Pedosphaerae</taxon>
        <taxon>Pedosphaerales</taxon>
        <taxon>Pedosphaeraceae</taxon>
        <taxon>Pedosphaera</taxon>
    </lineage>
</organism>
<sequence length="171" mass="19030">MTMNDSFQKTYDQASAFQKIWMDSFTKLVQAGSIGLTPGTPPPESLRQLRGSIFNALSESWEDYMRSPQFKESMKTMMDNAIAFRKANNDFFTQAQHAVQGTAREDIDNVLAAIRQAEDRVLNRLEAMAERLEQLEGKVAGAVQNGNPKVSRGAAARKPKATAKKVQTKSK</sequence>
<evidence type="ECO:0000313" key="3">
    <source>
        <dbReference type="Proteomes" id="UP000003688"/>
    </source>
</evidence>
<dbReference type="EMBL" id="ABOX02000030">
    <property type="protein sequence ID" value="EEF59268.1"/>
    <property type="molecule type" value="Genomic_DNA"/>
</dbReference>
<name>B9XLM0_PEDPL</name>
<dbReference type="STRING" id="320771.Cflav_PD2119"/>
<accession>B9XLM0</accession>